<accession>A0AAU8KTR6</accession>
<dbReference type="InterPro" id="IPR036388">
    <property type="entry name" value="WH-like_DNA-bd_sf"/>
</dbReference>
<protein>
    <submittedName>
        <fullName evidence="2">DNA replication protein O</fullName>
    </submittedName>
</protein>
<reference evidence="2" key="1">
    <citation type="submission" date="2024-05" db="EMBL/GenBank/DDBJ databases">
        <title>Defense systems in Pseudomonas aeruginosa.</title>
        <authorList>
            <person name="van den Berg D.F."/>
            <person name="Costa R.A."/>
        </authorList>
    </citation>
    <scope>NUCLEOTIDE SEQUENCE</scope>
</reference>
<name>A0AAU8KTR6_9VIRU</name>
<dbReference type="SUPFAM" id="SSF46785">
    <property type="entry name" value="Winged helix' DNA-binding domain"/>
    <property type="match status" value="1"/>
</dbReference>
<dbReference type="NCBIfam" id="TIGR01610">
    <property type="entry name" value="phage_O_Nterm"/>
    <property type="match status" value="1"/>
</dbReference>
<dbReference type="EMBL" id="PP813864">
    <property type="protein sequence ID" value="XCN26715.1"/>
    <property type="molecule type" value="Genomic_DNA"/>
</dbReference>
<evidence type="ECO:0000313" key="2">
    <source>
        <dbReference type="EMBL" id="XCN26715.1"/>
    </source>
</evidence>
<dbReference type="Pfam" id="PF04492">
    <property type="entry name" value="Phage_rep_O"/>
    <property type="match status" value="1"/>
</dbReference>
<sequence length="268" mass="29422">MTNIVQLDKSRGFTRMDNELYEALIGADLSGRELRVALAVHRLTAGFNQDESRITASVIADMSGIRREHVSRMLCELLRQRVIYRVGGSKGPIGFSPVSEWKIDEKVCAENGTKDLAQSAENGTKVVPISAHYKDSKDNTTPNGVVTPAKPVEEKPAKAKAFGLADLLSDNPHSIPEQLLADWITTRKAKRAALTPTAWKRLNNSLAKCKAAGFTAEYAVETMVSKGWQTVEVDWLKNSTRSFSGPQSVPAYDANDTSWAVGLEQDLF</sequence>
<dbReference type="GO" id="GO:0006260">
    <property type="term" value="P:DNA replication"/>
    <property type="evidence" value="ECO:0007669"/>
    <property type="project" value="InterPro"/>
</dbReference>
<dbReference type="Gene3D" id="1.10.10.10">
    <property type="entry name" value="Winged helix-like DNA-binding domain superfamily/Winged helix DNA-binding domain"/>
    <property type="match status" value="1"/>
</dbReference>
<evidence type="ECO:0000259" key="1">
    <source>
        <dbReference type="Pfam" id="PF04492"/>
    </source>
</evidence>
<proteinExistence type="predicted"/>
<organism evidence="2">
    <name type="scientific">Pseudomonas phage vB_PaeP_FBPa42</name>
    <dbReference type="NCBI Taxonomy" id="3231240"/>
    <lineage>
        <taxon>Viruses</taxon>
    </lineage>
</organism>
<feature type="domain" description="Bacteriophage lambda Replication protein O N-terminal" evidence="1">
    <location>
        <begin position="8"/>
        <end position="91"/>
    </location>
</feature>
<dbReference type="InterPro" id="IPR036390">
    <property type="entry name" value="WH_DNA-bd_sf"/>
</dbReference>
<dbReference type="InterPro" id="IPR006497">
    <property type="entry name" value="Phage_lambda_VrpO_N"/>
</dbReference>